<gene>
    <name evidence="2" type="ORF">QC821_01790</name>
</gene>
<dbReference type="EMBL" id="JARWAM010000001">
    <property type="protein sequence ID" value="MDR5904002.1"/>
    <property type="molecule type" value="Genomic_DNA"/>
</dbReference>
<sequence length="374" mass="41071">MTATVKSKATAAADSWTAWLEQLEQLQAERAETAGLHDARQRLERARSGIQFLIDKAWNNSLTPIDLDRAAMRGDESAQNARAVLRGDSDEGGDHHAAATFLLGLLSKASRRDDWKNQPEERRTFITGLETNLRDAIATLEQANGEVTDLEQARAAVDQRLEALEKKAPKVSASSLALLGKERDAAAEQRDRLAAALESLAADDSPLALAREAERTAQERLEEAEALVAMGEANTEEEKAAREEAKRASQALEQQQAEHRRQEAARRGMARKLEQADSHLDTLSRAYREALARVRHAELAALETELVADLEALASDRLARLAQIYRDLAEAEPGNDYGTAVMKVKLPHFYHHERRSELNSAGLVLGPGSGKALV</sequence>
<dbReference type="RefSeq" id="WP_309716173.1">
    <property type="nucleotide sequence ID" value="NZ_JARWAM010000001.1"/>
</dbReference>
<keyword evidence="3" id="KW-1185">Reference proteome</keyword>
<proteinExistence type="predicted"/>
<name>A0ABU1H9N0_9GAMM</name>
<evidence type="ECO:0000313" key="2">
    <source>
        <dbReference type="EMBL" id="MDR5904002.1"/>
    </source>
</evidence>
<reference evidence="2 3" key="1">
    <citation type="submission" date="2023-04" db="EMBL/GenBank/DDBJ databases">
        <title>A long-awaited taxogenomic arrangement of the family Halomonadaceae.</title>
        <authorList>
            <person name="De La Haba R."/>
            <person name="Chuvochina M."/>
            <person name="Wittouck S."/>
            <person name="Arahal D.R."/>
            <person name="Sanchez-Porro C."/>
            <person name="Hugenholtz P."/>
            <person name="Ventosa A."/>
        </authorList>
    </citation>
    <scope>NUCLEOTIDE SEQUENCE [LARGE SCALE GENOMIC DNA]</scope>
    <source>
        <strain evidence="2 3">DSM 26770</strain>
    </source>
</reference>
<feature type="region of interest" description="Disordered" evidence="1">
    <location>
        <begin position="233"/>
        <end position="270"/>
    </location>
</feature>
<feature type="compositionally biased region" description="Basic and acidic residues" evidence="1">
    <location>
        <begin position="256"/>
        <end position="270"/>
    </location>
</feature>
<organism evidence="2 3">
    <name type="scientific">Franzmannia qiaohouensis</name>
    <dbReference type="NCBI Taxonomy" id="1329370"/>
    <lineage>
        <taxon>Bacteria</taxon>
        <taxon>Pseudomonadati</taxon>
        <taxon>Pseudomonadota</taxon>
        <taxon>Gammaproteobacteria</taxon>
        <taxon>Oceanospirillales</taxon>
        <taxon>Halomonadaceae</taxon>
        <taxon>Franzmannia</taxon>
    </lineage>
</organism>
<protein>
    <submittedName>
        <fullName evidence="2">Uncharacterized protein</fullName>
    </submittedName>
</protein>
<evidence type="ECO:0000313" key="3">
    <source>
        <dbReference type="Proteomes" id="UP001251374"/>
    </source>
</evidence>
<accession>A0ABU1H9N0</accession>
<evidence type="ECO:0000256" key="1">
    <source>
        <dbReference type="SAM" id="MobiDB-lite"/>
    </source>
</evidence>
<dbReference type="Proteomes" id="UP001251374">
    <property type="component" value="Unassembled WGS sequence"/>
</dbReference>
<feature type="compositionally biased region" description="Basic and acidic residues" evidence="1">
    <location>
        <begin position="236"/>
        <end position="247"/>
    </location>
</feature>
<comment type="caution">
    <text evidence="2">The sequence shown here is derived from an EMBL/GenBank/DDBJ whole genome shotgun (WGS) entry which is preliminary data.</text>
</comment>